<accession>A0AAN9G7D0</accession>
<evidence type="ECO:0000256" key="2">
    <source>
        <dbReference type="SAM" id="Phobius"/>
    </source>
</evidence>
<evidence type="ECO:0000256" key="3">
    <source>
        <dbReference type="SAM" id="SignalP"/>
    </source>
</evidence>
<evidence type="ECO:0000313" key="5">
    <source>
        <dbReference type="Proteomes" id="UP001374579"/>
    </source>
</evidence>
<evidence type="ECO:0000313" key="4">
    <source>
        <dbReference type="EMBL" id="KAK7097399.1"/>
    </source>
</evidence>
<reference evidence="4 5" key="1">
    <citation type="submission" date="2024-02" db="EMBL/GenBank/DDBJ databases">
        <title>Chromosome-scale genome assembly of the rough periwinkle Littorina saxatilis.</title>
        <authorList>
            <person name="De Jode A."/>
            <person name="Faria R."/>
            <person name="Formenti G."/>
            <person name="Sims Y."/>
            <person name="Smith T.P."/>
            <person name="Tracey A."/>
            <person name="Wood J.M.D."/>
            <person name="Zagrodzka Z.B."/>
            <person name="Johannesson K."/>
            <person name="Butlin R.K."/>
            <person name="Leder E.H."/>
        </authorList>
    </citation>
    <scope>NUCLEOTIDE SEQUENCE [LARGE SCALE GENOMIC DNA]</scope>
    <source>
        <strain evidence="4">Snail1</strain>
        <tissue evidence="4">Muscle</tissue>
    </source>
</reference>
<keyword evidence="3" id="KW-0732">Signal</keyword>
<feature type="region of interest" description="Disordered" evidence="1">
    <location>
        <begin position="135"/>
        <end position="168"/>
    </location>
</feature>
<name>A0AAN9G7D0_9CAEN</name>
<dbReference type="Proteomes" id="UP001374579">
    <property type="component" value="Unassembled WGS sequence"/>
</dbReference>
<evidence type="ECO:0000256" key="1">
    <source>
        <dbReference type="SAM" id="MobiDB-lite"/>
    </source>
</evidence>
<comment type="caution">
    <text evidence="4">The sequence shown here is derived from an EMBL/GenBank/DDBJ whole genome shotgun (WGS) entry which is preliminary data.</text>
</comment>
<proteinExistence type="predicted"/>
<organism evidence="4 5">
    <name type="scientific">Littorina saxatilis</name>
    <dbReference type="NCBI Taxonomy" id="31220"/>
    <lineage>
        <taxon>Eukaryota</taxon>
        <taxon>Metazoa</taxon>
        <taxon>Spiralia</taxon>
        <taxon>Lophotrochozoa</taxon>
        <taxon>Mollusca</taxon>
        <taxon>Gastropoda</taxon>
        <taxon>Caenogastropoda</taxon>
        <taxon>Littorinimorpha</taxon>
        <taxon>Littorinoidea</taxon>
        <taxon>Littorinidae</taxon>
        <taxon>Littorina</taxon>
    </lineage>
</organism>
<keyword evidence="2" id="KW-0472">Membrane</keyword>
<sequence>MRGVFWRLLIAHLLALSELATAADANITELATEANLTELATTTEVTLTELATTTTELATTTEATLTTKSQTKEETNTKEKLTIVTTMNNFETTSKPKLEKESIVSSLLWASAIGTSVALVAVFAVTFGMLHVKRKSPSSTQTAEDPQYMEADFVTPKGSNSPHSSKAVLSQTIKASEASLVSIAGEFEPRNSTPID</sequence>
<gene>
    <name evidence="4" type="ORF">V1264_004385</name>
</gene>
<keyword evidence="2" id="KW-0812">Transmembrane</keyword>
<feature type="compositionally biased region" description="Polar residues" evidence="1">
    <location>
        <begin position="157"/>
        <end position="168"/>
    </location>
</feature>
<keyword evidence="5" id="KW-1185">Reference proteome</keyword>
<keyword evidence="2" id="KW-1133">Transmembrane helix</keyword>
<feature type="signal peptide" evidence="3">
    <location>
        <begin position="1"/>
        <end position="22"/>
    </location>
</feature>
<feature type="transmembrane region" description="Helical" evidence="2">
    <location>
        <begin position="107"/>
        <end position="130"/>
    </location>
</feature>
<protein>
    <submittedName>
        <fullName evidence="4">Uncharacterized protein</fullName>
    </submittedName>
</protein>
<dbReference type="EMBL" id="JBAMIC010000013">
    <property type="protein sequence ID" value="KAK7097399.1"/>
    <property type="molecule type" value="Genomic_DNA"/>
</dbReference>
<feature type="chain" id="PRO_5042929413" evidence="3">
    <location>
        <begin position="23"/>
        <end position="196"/>
    </location>
</feature>
<dbReference type="AlphaFoldDB" id="A0AAN9G7D0"/>